<name>A0A147DC65_9HYPH</name>
<dbReference type="PATRIC" id="fig|401562.4.peg.233"/>
<comment type="caution">
    <text evidence="1">The sequence shown here is derived from an EMBL/GenBank/DDBJ whole genome shotgun (WGS) entry which is preliminary data.</text>
</comment>
<dbReference type="Proteomes" id="UP000078529">
    <property type="component" value="Unassembled WGS sequence"/>
</dbReference>
<evidence type="ECO:0000313" key="2">
    <source>
        <dbReference type="Proteomes" id="UP000078529"/>
    </source>
</evidence>
<gene>
    <name evidence="1" type="ORF">NS365_01160</name>
</gene>
<dbReference type="EMBL" id="LDQA01000001">
    <property type="protein sequence ID" value="KTR08574.1"/>
    <property type="molecule type" value="Genomic_DNA"/>
</dbReference>
<keyword evidence="2" id="KW-1185">Reference proteome</keyword>
<accession>A0A147DC65</accession>
<dbReference type="AlphaFoldDB" id="A0A147DC65"/>
<proteinExistence type="predicted"/>
<organism evidence="1 2">
    <name type="scientific">Aureimonas ureilytica</name>
    <dbReference type="NCBI Taxonomy" id="401562"/>
    <lineage>
        <taxon>Bacteria</taxon>
        <taxon>Pseudomonadati</taxon>
        <taxon>Pseudomonadota</taxon>
        <taxon>Alphaproteobacteria</taxon>
        <taxon>Hyphomicrobiales</taxon>
        <taxon>Aurantimonadaceae</taxon>
        <taxon>Aureimonas</taxon>
    </lineage>
</organism>
<reference evidence="1 2" key="1">
    <citation type="journal article" date="2016" name="Front. Microbiol.">
        <title>Genomic Resource of Rice Seed Associated Bacteria.</title>
        <authorList>
            <person name="Midha S."/>
            <person name="Bansal K."/>
            <person name="Sharma S."/>
            <person name="Kumar N."/>
            <person name="Patil P.P."/>
            <person name="Chaudhry V."/>
            <person name="Patil P.B."/>
        </authorList>
    </citation>
    <scope>NUCLEOTIDE SEQUENCE [LARGE SCALE GENOMIC DNA]</scope>
    <source>
        <strain evidence="1 2">NS365</strain>
    </source>
</reference>
<evidence type="ECO:0000313" key="1">
    <source>
        <dbReference type="EMBL" id="KTR08574.1"/>
    </source>
</evidence>
<evidence type="ECO:0008006" key="3">
    <source>
        <dbReference type="Google" id="ProtNLM"/>
    </source>
</evidence>
<sequence length="116" mass="12980">MRLAGSNRRVRRIVTYQARQSETVGVYVGDQLAAAATLFPEGPHVRELCLLFDPTARAAMLRLVRVAQLMLRPLAEHGVVIVARIRTSNRAGRRMARLAGFLETDAEGGRLWIWRG</sequence>
<protein>
    <recommendedName>
        <fullName evidence="3">N-acetyltransferase domain-containing protein</fullName>
    </recommendedName>
</protein>